<evidence type="ECO:0000256" key="7">
    <source>
        <dbReference type="ARBA" id="ARBA00023136"/>
    </source>
</evidence>
<keyword evidence="7 8" id="KW-0472">Membrane</keyword>
<dbReference type="Pfam" id="PF04093">
    <property type="entry name" value="MreD"/>
    <property type="match status" value="1"/>
</dbReference>
<keyword evidence="4 8" id="KW-0812">Transmembrane</keyword>
<proteinExistence type="inferred from homology"/>
<feature type="transmembrane region" description="Helical" evidence="8">
    <location>
        <begin position="60"/>
        <end position="83"/>
    </location>
</feature>
<sequence>MSRYLIALILLILVALQGMAMNLLPSSLVYTNLLITPHWALCFILLLAIFYDNDRTYHSLWFGLLFGLLIDVAYTGVLGVYMVTYGFVAYTIHGLTKLLHANFLSASLLIILGVALADTLLFIIYSFVQVASMAWSTYALQRLLPTLAANMIFFVIIYPIMKNRIVQWSEDIHNA</sequence>
<dbReference type="EMBL" id="CP095073">
    <property type="protein sequence ID" value="UOQ46250.1"/>
    <property type="molecule type" value="Genomic_DNA"/>
</dbReference>
<evidence type="ECO:0000313" key="10">
    <source>
        <dbReference type="Proteomes" id="UP000831787"/>
    </source>
</evidence>
<dbReference type="RefSeq" id="WP_244713337.1">
    <property type="nucleotide sequence ID" value="NZ_CP095073.1"/>
</dbReference>
<evidence type="ECO:0000256" key="3">
    <source>
        <dbReference type="ARBA" id="ARBA00022475"/>
    </source>
</evidence>
<feature type="transmembrane region" description="Helical" evidence="8">
    <location>
        <begin position="103"/>
        <end position="128"/>
    </location>
</feature>
<accession>A0ABY4EQJ6</accession>
<feature type="transmembrane region" description="Helical" evidence="8">
    <location>
        <begin position="30"/>
        <end position="51"/>
    </location>
</feature>
<evidence type="ECO:0000256" key="2">
    <source>
        <dbReference type="ARBA" id="ARBA00007776"/>
    </source>
</evidence>
<evidence type="ECO:0000256" key="8">
    <source>
        <dbReference type="SAM" id="Phobius"/>
    </source>
</evidence>
<comment type="similarity">
    <text evidence="2">Belongs to the MreD family.</text>
</comment>
<evidence type="ECO:0000256" key="1">
    <source>
        <dbReference type="ARBA" id="ARBA00004651"/>
    </source>
</evidence>
<keyword evidence="6 8" id="KW-1133">Transmembrane helix</keyword>
<protein>
    <submittedName>
        <fullName evidence="9">Rod shape-determining protein MreD</fullName>
    </submittedName>
</protein>
<dbReference type="Proteomes" id="UP000831787">
    <property type="component" value="Chromosome"/>
</dbReference>
<name>A0ABY4EQJ6_9BACI</name>
<evidence type="ECO:0000256" key="4">
    <source>
        <dbReference type="ARBA" id="ARBA00022692"/>
    </source>
</evidence>
<keyword evidence="10" id="KW-1185">Reference proteome</keyword>
<dbReference type="NCBIfam" id="TIGR03426">
    <property type="entry name" value="shape_MreD"/>
    <property type="match status" value="1"/>
</dbReference>
<evidence type="ECO:0000256" key="5">
    <source>
        <dbReference type="ARBA" id="ARBA00022960"/>
    </source>
</evidence>
<feature type="transmembrane region" description="Helical" evidence="8">
    <location>
        <begin position="140"/>
        <end position="161"/>
    </location>
</feature>
<gene>
    <name evidence="9" type="primary">mreD</name>
    <name evidence="9" type="ORF">MUN89_10250</name>
</gene>
<keyword evidence="5" id="KW-0133">Cell shape</keyword>
<evidence type="ECO:0000313" key="9">
    <source>
        <dbReference type="EMBL" id="UOQ46250.1"/>
    </source>
</evidence>
<organism evidence="9 10">
    <name type="scientific">Halobacillus salinarum</name>
    <dbReference type="NCBI Taxonomy" id="2932257"/>
    <lineage>
        <taxon>Bacteria</taxon>
        <taxon>Bacillati</taxon>
        <taxon>Bacillota</taxon>
        <taxon>Bacilli</taxon>
        <taxon>Bacillales</taxon>
        <taxon>Bacillaceae</taxon>
        <taxon>Halobacillus</taxon>
    </lineage>
</organism>
<evidence type="ECO:0000256" key="6">
    <source>
        <dbReference type="ARBA" id="ARBA00022989"/>
    </source>
</evidence>
<dbReference type="InterPro" id="IPR007227">
    <property type="entry name" value="Cell_shape_determining_MreD"/>
</dbReference>
<reference evidence="9 10" key="1">
    <citation type="submission" date="2022-04" db="EMBL/GenBank/DDBJ databases">
        <title>Halobacillus sp. isolated from saltern.</title>
        <authorList>
            <person name="Won M."/>
            <person name="Lee C.-M."/>
            <person name="Woen H.-Y."/>
            <person name="Kwon S.-W."/>
        </authorList>
    </citation>
    <scope>NUCLEOTIDE SEQUENCE [LARGE SCALE GENOMIC DNA]</scope>
    <source>
        <strain evidence="9 10">SSBR10-3</strain>
    </source>
</reference>
<keyword evidence="3" id="KW-1003">Cell membrane</keyword>
<comment type="subcellular location">
    <subcellularLocation>
        <location evidence="1">Cell membrane</location>
        <topology evidence="1">Multi-pass membrane protein</topology>
    </subcellularLocation>
</comment>